<keyword evidence="9" id="KW-0472">Membrane</keyword>
<evidence type="ECO:0000256" key="7">
    <source>
        <dbReference type="ARBA" id="ARBA00023004"/>
    </source>
</evidence>
<dbReference type="Pfam" id="PF08402">
    <property type="entry name" value="TOBE_2"/>
    <property type="match status" value="1"/>
</dbReference>
<dbReference type="GO" id="GO:0043190">
    <property type="term" value="C:ATP-binding cassette (ABC) transporter complex"/>
    <property type="evidence" value="ECO:0007669"/>
    <property type="project" value="InterPro"/>
</dbReference>
<evidence type="ECO:0000256" key="1">
    <source>
        <dbReference type="ARBA" id="ARBA00004417"/>
    </source>
</evidence>
<dbReference type="FunFam" id="3.40.50.300:FF:000425">
    <property type="entry name" value="Probable ABC transporter, ATP-binding subunit"/>
    <property type="match status" value="1"/>
</dbReference>
<dbReference type="EMBL" id="AP008231">
    <property type="protein sequence ID" value="BAD78339.1"/>
    <property type="molecule type" value="Genomic_DNA"/>
</dbReference>
<dbReference type="GO" id="GO:0005524">
    <property type="term" value="F:ATP binding"/>
    <property type="evidence" value="ECO:0007669"/>
    <property type="project" value="UniProtKB-KW"/>
</dbReference>
<dbReference type="InterPro" id="IPR003593">
    <property type="entry name" value="AAA+_ATPase"/>
</dbReference>
<dbReference type="InterPro" id="IPR050093">
    <property type="entry name" value="ABC_SmlMolc_Importer"/>
</dbReference>
<dbReference type="EC" id="7.6.2.9" evidence="10"/>
<dbReference type="Gene3D" id="3.40.50.300">
    <property type="entry name" value="P-loop containing nucleotide triphosphate hydrolases"/>
    <property type="match status" value="1"/>
</dbReference>
<keyword evidence="5" id="KW-0547">Nucleotide-binding</keyword>
<evidence type="ECO:0000256" key="6">
    <source>
        <dbReference type="ARBA" id="ARBA00022840"/>
    </source>
</evidence>
<keyword evidence="4" id="KW-0410">Iron transport</keyword>
<dbReference type="InterPro" id="IPR017871">
    <property type="entry name" value="ABC_transporter-like_CS"/>
</dbReference>
<organism evidence="12 13">
    <name type="scientific">Synechococcus sp. (strain ATCC 27144 / PCC 6301 / SAUG 1402/1)</name>
    <name type="common">Anacystis nidulans</name>
    <dbReference type="NCBI Taxonomy" id="269084"/>
    <lineage>
        <taxon>Bacteria</taxon>
        <taxon>Bacillati</taxon>
        <taxon>Cyanobacteriota</taxon>
        <taxon>Cyanophyceae</taxon>
        <taxon>Synechococcales</taxon>
        <taxon>Synechococcaceae</taxon>
        <taxon>Synechococcus</taxon>
    </lineage>
</organism>
<keyword evidence="8" id="KW-0406">Ion transport</keyword>
<reference evidence="12 13" key="1">
    <citation type="journal article" date="2007" name="Photosyn. Res.">
        <title>Complete nucleotide sequence of the freshwater unicellular cyanobacterium Synechococcus elongatus PCC 6301 chromosome: gene content and organization.</title>
        <authorList>
            <person name="Sugita C."/>
            <person name="Ogata K."/>
            <person name="Shikata M."/>
            <person name="Jikuya H."/>
            <person name="Takano J."/>
            <person name="Furumichi M."/>
            <person name="Kanehisa M."/>
            <person name="Omata T."/>
            <person name="Sugiura M."/>
            <person name="Sugita M."/>
        </authorList>
    </citation>
    <scope>NUCLEOTIDE SEQUENCE [LARGE SCALE GENOMIC DNA]</scope>
    <source>
        <strain evidence="13">ATCC 27144 / PCC 6301 / SAUG 1402/1</strain>
    </source>
</reference>
<dbReference type="InterPro" id="IPR027417">
    <property type="entry name" value="P-loop_NTPase"/>
</dbReference>
<keyword evidence="2" id="KW-0813">Transport</keyword>
<keyword evidence="7" id="KW-0408">Iron</keyword>
<gene>
    <name evidence="12" type="ordered locus">syc0149_d</name>
</gene>
<evidence type="ECO:0000256" key="5">
    <source>
        <dbReference type="ARBA" id="ARBA00022741"/>
    </source>
</evidence>
<dbReference type="RefSeq" id="WP_011242463.1">
    <property type="nucleotide sequence ID" value="NC_006576.1"/>
</dbReference>
<evidence type="ECO:0000256" key="4">
    <source>
        <dbReference type="ARBA" id="ARBA00022496"/>
    </source>
</evidence>
<keyword evidence="6 12" id="KW-0067">ATP-binding</keyword>
<evidence type="ECO:0000256" key="9">
    <source>
        <dbReference type="ARBA" id="ARBA00023136"/>
    </source>
</evidence>
<evidence type="ECO:0000313" key="12">
    <source>
        <dbReference type="EMBL" id="BAD78339.1"/>
    </source>
</evidence>
<dbReference type="InterPro" id="IPR013611">
    <property type="entry name" value="Transp-assoc_OB_typ2"/>
</dbReference>
<protein>
    <recommendedName>
        <fullName evidence="10">ABC-type quaternary amine transporter</fullName>
        <ecNumber evidence="10">7.6.2.9</ecNumber>
    </recommendedName>
</protein>
<dbReference type="InterPro" id="IPR003439">
    <property type="entry name" value="ABC_transporter-like_ATP-bd"/>
</dbReference>
<dbReference type="PANTHER" id="PTHR42781">
    <property type="entry name" value="SPERMIDINE/PUTRESCINE IMPORT ATP-BINDING PROTEIN POTA"/>
    <property type="match status" value="1"/>
</dbReference>
<proteinExistence type="predicted"/>
<dbReference type="PROSITE" id="PS50893">
    <property type="entry name" value="ABC_TRANSPORTER_2"/>
    <property type="match status" value="1"/>
</dbReference>
<comment type="subcellular location">
    <subcellularLocation>
        <location evidence="1">Cell inner membrane</location>
        <topology evidence="1">Peripheral membrane protein</topology>
    </subcellularLocation>
</comment>
<evidence type="ECO:0000256" key="8">
    <source>
        <dbReference type="ARBA" id="ARBA00023065"/>
    </source>
</evidence>
<dbReference type="GO" id="GO:0015418">
    <property type="term" value="F:ABC-type quaternary ammonium compound transporting activity"/>
    <property type="evidence" value="ECO:0007669"/>
    <property type="project" value="UniProtKB-EC"/>
</dbReference>
<dbReference type="Pfam" id="PF00005">
    <property type="entry name" value="ABC_tran"/>
    <property type="match status" value="1"/>
</dbReference>
<sequence length="368" mass="40059">MSQSEVLCLDRVCKQFSGSSLAAVDQVSFGLEAGEILGLVGPSGCGKTTLLRMIAGFESLQSGSIQLAGETVATAQRSLPPETRSVGMVFQDYALFPHLTVLDNVCFGLRDRKGSAAVARQALALVGLEGLERRYPHELSGGQQQRVALARALAPQPPLILLDEPLSNLDVQVRLRLRQELRDILRQAQATAILVTHDQEEALSICDRVAVMRLGRFEQIGQPEELFQHPASRFVAEFLSQANFLATEYQGDAWRTVLGDFEAPGGLEGSRTGGEPPVVMVRQEDVLLHPHPEGTGLVRDRQFLGRDYRYFVQLPAGLEIQVLGPVSEAIAVGTAVQVQLRTGQARLYPYDLPLVLRGTSTRNAAARA</sequence>
<dbReference type="InterPro" id="IPR015853">
    <property type="entry name" value="ABC_transpr_FbpC"/>
</dbReference>
<evidence type="ECO:0000256" key="3">
    <source>
        <dbReference type="ARBA" id="ARBA00022475"/>
    </source>
</evidence>
<dbReference type="GO" id="GO:0016887">
    <property type="term" value="F:ATP hydrolysis activity"/>
    <property type="evidence" value="ECO:0007669"/>
    <property type="project" value="InterPro"/>
</dbReference>
<dbReference type="PROSITE" id="PS00211">
    <property type="entry name" value="ABC_TRANSPORTER_1"/>
    <property type="match status" value="1"/>
</dbReference>
<dbReference type="PANTHER" id="PTHR42781:SF4">
    <property type="entry name" value="SPERMIDINE_PUTRESCINE IMPORT ATP-BINDING PROTEIN POTA"/>
    <property type="match status" value="1"/>
</dbReference>
<dbReference type="Proteomes" id="UP000001175">
    <property type="component" value="Chromosome"/>
</dbReference>
<evidence type="ECO:0000313" key="13">
    <source>
        <dbReference type="Proteomes" id="UP000001175"/>
    </source>
</evidence>
<feature type="domain" description="ABC transporter" evidence="11">
    <location>
        <begin position="7"/>
        <end position="239"/>
    </location>
</feature>
<dbReference type="CDD" id="cd03259">
    <property type="entry name" value="ABC_Carb_Solutes_like"/>
    <property type="match status" value="1"/>
</dbReference>
<evidence type="ECO:0000259" key="11">
    <source>
        <dbReference type="PROSITE" id="PS50893"/>
    </source>
</evidence>
<dbReference type="AlphaFoldDB" id="A0A0H3JZ41"/>
<evidence type="ECO:0000256" key="2">
    <source>
        <dbReference type="ARBA" id="ARBA00022448"/>
    </source>
</evidence>
<dbReference type="KEGG" id="syc:syc0149_d"/>
<dbReference type="eggNOG" id="COG3842">
    <property type="taxonomic scope" value="Bacteria"/>
</dbReference>
<dbReference type="SMART" id="SM00382">
    <property type="entry name" value="AAA"/>
    <property type="match status" value="1"/>
</dbReference>
<dbReference type="InterPro" id="IPR008995">
    <property type="entry name" value="Mo/tungstate-bd_C_term_dom"/>
</dbReference>
<name>A0A0H3JZ41_SYNP6</name>
<keyword evidence="3" id="KW-1003">Cell membrane</keyword>
<accession>A0A0H3JZ41</accession>
<dbReference type="GO" id="GO:0015408">
    <property type="term" value="F:ABC-type ferric iron transporter activity"/>
    <property type="evidence" value="ECO:0007669"/>
    <property type="project" value="InterPro"/>
</dbReference>
<dbReference type="SUPFAM" id="SSF52540">
    <property type="entry name" value="P-loop containing nucleoside triphosphate hydrolases"/>
    <property type="match status" value="1"/>
</dbReference>
<dbReference type="SUPFAM" id="SSF50331">
    <property type="entry name" value="MOP-like"/>
    <property type="match status" value="1"/>
</dbReference>
<evidence type="ECO:0000256" key="10">
    <source>
        <dbReference type="ARBA" id="ARBA00066388"/>
    </source>
</evidence>